<dbReference type="RefSeq" id="WP_017493440.1">
    <property type="nucleotide sequence ID" value="NZ_CAUQAZ010000094.1"/>
</dbReference>
<evidence type="ECO:0000256" key="1">
    <source>
        <dbReference type="ARBA" id="ARBA00002028"/>
    </source>
</evidence>
<proteinExistence type="inferred from homology"/>
<evidence type="ECO:0000313" key="8">
    <source>
        <dbReference type="Proteomes" id="UP000192536"/>
    </source>
</evidence>
<dbReference type="GO" id="GO:0020037">
    <property type="term" value="F:heme binding"/>
    <property type="evidence" value="ECO:0007669"/>
    <property type="project" value="InterPro"/>
</dbReference>
<comment type="function">
    <text evidence="1">Electron-transport protein of unknown function.</text>
</comment>
<feature type="chain" id="PRO_5010875055" evidence="6">
    <location>
        <begin position="23"/>
        <end position="128"/>
    </location>
</feature>
<dbReference type="Proteomes" id="UP000192536">
    <property type="component" value="Unassembled WGS sequence"/>
</dbReference>
<feature type="signal peptide" evidence="6">
    <location>
        <begin position="1"/>
        <end position="22"/>
    </location>
</feature>
<evidence type="ECO:0000256" key="4">
    <source>
        <dbReference type="PIRSR" id="PIRSR000029-1"/>
    </source>
</evidence>
<feature type="binding site" description="axial binding residue" evidence="4">
    <location>
        <position position="29"/>
    </location>
    <ligand>
        <name>heme b</name>
        <dbReference type="ChEBI" id="CHEBI:60344"/>
    </ligand>
    <ligandPart>
        <name>Fe</name>
        <dbReference type="ChEBI" id="CHEBI:18248"/>
    </ligandPart>
</feature>
<evidence type="ECO:0000313" key="7">
    <source>
        <dbReference type="EMBL" id="ORJ27035.1"/>
    </source>
</evidence>
<dbReference type="EMBL" id="MRWE01000003">
    <property type="protein sequence ID" value="ORJ27035.1"/>
    <property type="molecule type" value="Genomic_DNA"/>
</dbReference>
<dbReference type="InterPro" id="IPR009155">
    <property type="entry name" value="Cyt_b562"/>
</dbReference>
<feature type="binding site" description="axial binding residue" evidence="4">
    <location>
        <position position="124"/>
    </location>
    <ligand>
        <name>heme b</name>
        <dbReference type="ChEBI" id="CHEBI:60344"/>
    </ligand>
    <ligandPart>
        <name>Fe</name>
        <dbReference type="ChEBI" id="CHEBI:18248"/>
    </ligandPart>
</feature>
<dbReference type="Gene3D" id="1.20.120.10">
    <property type="entry name" value="Cytochrome c/b562"/>
    <property type="match status" value="1"/>
</dbReference>
<feature type="region of interest" description="Disordered" evidence="5">
    <location>
        <begin position="59"/>
        <end position="81"/>
    </location>
</feature>
<keyword evidence="3 6" id="KW-0732">Signal</keyword>
<dbReference type="GeneID" id="93567769"/>
<keyword evidence="4" id="KW-0479">Metal-binding</keyword>
<accession>A0A1X0WJT8</accession>
<dbReference type="GO" id="GO:0042597">
    <property type="term" value="C:periplasmic space"/>
    <property type="evidence" value="ECO:0007669"/>
    <property type="project" value="InterPro"/>
</dbReference>
<sequence>MRKQVIAIAAVALLGWSVQSLAADLEADMDTISDNYSKVLKTDNKADFIAGLAKMKAAAEDAKKSKPPKLDSKPDNSPEIQDFHKGLDNLISHIDKASELANADKMADAKKEAEGLKAIRNENHKKFK</sequence>
<name>A0A1X0WJT8_9GAMM</name>
<keyword evidence="8" id="KW-1185">Reference proteome</keyword>
<evidence type="ECO:0000256" key="3">
    <source>
        <dbReference type="ARBA" id="ARBA00022729"/>
    </source>
</evidence>
<dbReference type="SUPFAM" id="SSF47175">
    <property type="entry name" value="Cytochromes"/>
    <property type="match status" value="1"/>
</dbReference>
<dbReference type="InterPro" id="IPR010980">
    <property type="entry name" value="Cyt_c/b562"/>
</dbReference>
<keyword evidence="4" id="KW-0349">Heme</keyword>
<organism evidence="7 8">
    <name type="scientific">Rouxiella badensis</name>
    <dbReference type="NCBI Taxonomy" id="1646377"/>
    <lineage>
        <taxon>Bacteria</taxon>
        <taxon>Pseudomonadati</taxon>
        <taxon>Pseudomonadota</taxon>
        <taxon>Gammaproteobacteria</taxon>
        <taxon>Enterobacterales</taxon>
        <taxon>Yersiniaceae</taxon>
        <taxon>Rouxiella</taxon>
    </lineage>
</organism>
<dbReference type="Pfam" id="PF07361">
    <property type="entry name" value="Cytochrom_B562"/>
    <property type="match status" value="1"/>
</dbReference>
<reference evidence="7 8" key="1">
    <citation type="journal article" date="2017" name="Int. J. Syst. Evol. Microbiol.">
        <title>Rouxiella badensis sp. nov. and Rouxiella silvae sp. nov. isolated from peat bog soil in Germany and emendation of the genus description.</title>
        <authorList>
            <person name="Le Fleche-Mateos A."/>
            <person name="Kugler J.H."/>
            <person name="Hansen S.H."/>
            <person name="Syldatk C."/>
            <person name="Hausmann R."/>
            <person name="Lomprez F."/>
            <person name="Vandenbogaert M."/>
            <person name="Manuguerra J.C."/>
            <person name="Grimont P.A."/>
        </authorList>
    </citation>
    <scope>NUCLEOTIDE SEQUENCE [LARGE SCALE GENOMIC DNA]</scope>
    <source>
        <strain evidence="7 8">DSM 100043</strain>
    </source>
</reference>
<dbReference type="STRING" id="1646377.BS640_02795"/>
<dbReference type="GO" id="GO:0022900">
    <property type="term" value="P:electron transport chain"/>
    <property type="evidence" value="ECO:0007669"/>
    <property type="project" value="InterPro"/>
</dbReference>
<dbReference type="GO" id="GO:0005506">
    <property type="term" value="F:iron ion binding"/>
    <property type="evidence" value="ECO:0007669"/>
    <property type="project" value="InterPro"/>
</dbReference>
<dbReference type="GO" id="GO:0009055">
    <property type="term" value="F:electron transfer activity"/>
    <property type="evidence" value="ECO:0007669"/>
    <property type="project" value="InterPro"/>
</dbReference>
<evidence type="ECO:0000256" key="6">
    <source>
        <dbReference type="SAM" id="SignalP"/>
    </source>
</evidence>
<gene>
    <name evidence="7" type="ORF">BS640_02795</name>
</gene>
<dbReference type="PIRSF" id="PIRSF000029">
    <property type="entry name" value="Cytochrome_b562"/>
    <property type="match status" value="1"/>
</dbReference>
<dbReference type="NCBIfam" id="NF011632">
    <property type="entry name" value="PRK15058.1"/>
    <property type="match status" value="1"/>
</dbReference>
<keyword evidence="4" id="KW-0408">Iron</keyword>
<evidence type="ECO:0000256" key="5">
    <source>
        <dbReference type="SAM" id="MobiDB-lite"/>
    </source>
</evidence>
<dbReference type="AlphaFoldDB" id="A0A1X0WJT8"/>
<comment type="cofactor">
    <cofactor evidence="4">
        <name>heme b</name>
        <dbReference type="ChEBI" id="CHEBI:60344"/>
    </cofactor>
    <text evidence="4">Binds 1 heme b (iron(II)-protoporphyrin IX) group per molecule.</text>
</comment>
<protein>
    <submittedName>
        <fullName evidence="7">Cytochrome B562</fullName>
    </submittedName>
</protein>
<comment type="similarity">
    <text evidence="2">Belongs to the cytochrome b562 family.</text>
</comment>
<comment type="caution">
    <text evidence="7">The sequence shown here is derived from an EMBL/GenBank/DDBJ whole genome shotgun (WGS) entry which is preliminary data.</text>
</comment>
<evidence type="ECO:0000256" key="2">
    <source>
        <dbReference type="ARBA" id="ARBA00005523"/>
    </source>
</evidence>